<dbReference type="Proteomes" id="UP000468687">
    <property type="component" value="Unassembled WGS sequence"/>
</dbReference>
<keyword evidence="2" id="KW-1185">Reference proteome</keyword>
<organism evidence="1 2">
    <name type="scientific">Nocardioides zeae</name>
    <dbReference type="NCBI Taxonomy" id="1457234"/>
    <lineage>
        <taxon>Bacteria</taxon>
        <taxon>Bacillati</taxon>
        <taxon>Actinomycetota</taxon>
        <taxon>Actinomycetes</taxon>
        <taxon>Propionibacteriales</taxon>
        <taxon>Nocardioidaceae</taxon>
        <taxon>Nocardioides</taxon>
    </lineage>
</organism>
<evidence type="ECO:0000313" key="1">
    <source>
        <dbReference type="EMBL" id="NEN78195.1"/>
    </source>
</evidence>
<comment type="caution">
    <text evidence="1">The sequence shown here is derived from an EMBL/GenBank/DDBJ whole genome shotgun (WGS) entry which is preliminary data.</text>
</comment>
<name>A0A6P0HKM6_9ACTN</name>
<sequence>MTAFSVTHEATAVLPVERQAVWDVLTDPGTLAQLTPMLTSIEEQGEHWVWRMTKVPGLSLAVAPEFTERMTFTELERIDFRHDPPAGRDEDAGAEGWYELRDATDAERGAAEVASHLAISLTITVDLPLPRLSAPAVKTAMKRVVASMGNGFAENLDRHLGI</sequence>
<proteinExistence type="predicted"/>
<dbReference type="Gene3D" id="3.30.530.20">
    <property type="match status" value="1"/>
</dbReference>
<protein>
    <recommendedName>
        <fullName evidence="3">SRPBCC family protein</fullName>
    </recommendedName>
</protein>
<accession>A0A6P0HKM6</accession>
<reference evidence="1 2" key="1">
    <citation type="journal article" date="2014" name="Int. J. Syst. Evol. Microbiol.">
        <title>Nocardioides zeae sp. nov., isolated from the stem of Zea mays.</title>
        <authorList>
            <person name="Glaeser S.P."/>
            <person name="McInroy J.A."/>
            <person name="Busse H.J."/>
            <person name="Kampfer P."/>
        </authorList>
    </citation>
    <scope>NUCLEOTIDE SEQUENCE [LARGE SCALE GENOMIC DNA]</scope>
    <source>
        <strain evidence="1 2">JCM 30728</strain>
    </source>
</reference>
<dbReference type="RefSeq" id="WP_163771643.1">
    <property type="nucleotide sequence ID" value="NZ_JAAGXA010000004.1"/>
</dbReference>
<dbReference type="InterPro" id="IPR023393">
    <property type="entry name" value="START-like_dom_sf"/>
</dbReference>
<evidence type="ECO:0008006" key="3">
    <source>
        <dbReference type="Google" id="ProtNLM"/>
    </source>
</evidence>
<dbReference type="SUPFAM" id="SSF55961">
    <property type="entry name" value="Bet v1-like"/>
    <property type="match status" value="1"/>
</dbReference>
<dbReference type="AlphaFoldDB" id="A0A6P0HKM6"/>
<dbReference type="EMBL" id="JAAGXA010000004">
    <property type="protein sequence ID" value="NEN78195.1"/>
    <property type="molecule type" value="Genomic_DNA"/>
</dbReference>
<gene>
    <name evidence="1" type="ORF">G3T38_07890</name>
</gene>
<evidence type="ECO:0000313" key="2">
    <source>
        <dbReference type="Proteomes" id="UP000468687"/>
    </source>
</evidence>